<dbReference type="Proteomes" id="UP000595437">
    <property type="component" value="Chromosome 15"/>
</dbReference>
<reference evidence="2" key="1">
    <citation type="submission" date="2021-01" db="EMBL/GenBank/DDBJ databases">
        <title>Caligus Genome Assembly.</title>
        <authorList>
            <person name="Gallardo-Escarate C."/>
        </authorList>
    </citation>
    <scope>NUCLEOTIDE SEQUENCE [LARGE SCALE GENOMIC DNA]</scope>
</reference>
<organism evidence="1 2">
    <name type="scientific">Caligus rogercresseyi</name>
    <name type="common">Sea louse</name>
    <dbReference type="NCBI Taxonomy" id="217165"/>
    <lineage>
        <taxon>Eukaryota</taxon>
        <taxon>Metazoa</taxon>
        <taxon>Ecdysozoa</taxon>
        <taxon>Arthropoda</taxon>
        <taxon>Crustacea</taxon>
        <taxon>Multicrustacea</taxon>
        <taxon>Hexanauplia</taxon>
        <taxon>Copepoda</taxon>
        <taxon>Siphonostomatoida</taxon>
        <taxon>Caligidae</taxon>
        <taxon>Caligus</taxon>
    </lineage>
</organism>
<dbReference type="AlphaFoldDB" id="A0A7T8GQY0"/>
<protein>
    <submittedName>
        <fullName evidence="1">Uncharacterized protein</fullName>
    </submittedName>
</protein>
<evidence type="ECO:0000313" key="2">
    <source>
        <dbReference type="Proteomes" id="UP000595437"/>
    </source>
</evidence>
<feature type="non-terminal residue" evidence="1">
    <location>
        <position position="1"/>
    </location>
</feature>
<name>A0A7T8GQY0_CALRO</name>
<proteinExistence type="predicted"/>
<dbReference type="EMBL" id="CP045904">
    <property type="protein sequence ID" value="QQP36142.1"/>
    <property type="molecule type" value="Genomic_DNA"/>
</dbReference>
<sequence>LGKKKEMVKPFILRSVMLSAAARYTALSLKIPSDTKDSWSMRETSSHFILQNQNNS</sequence>
<gene>
    <name evidence="1" type="ORF">FKW44_021142</name>
</gene>
<evidence type="ECO:0000313" key="1">
    <source>
        <dbReference type="EMBL" id="QQP36142.1"/>
    </source>
</evidence>
<keyword evidence="2" id="KW-1185">Reference proteome</keyword>
<accession>A0A7T8GQY0</accession>